<gene>
    <name evidence="1" type="ORF">M378DRAFT_873580</name>
</gene>
<organism evidence="1 2">
    <name type="scientific">Amanita muscaria (strain Koide BX008)</name>
    <dbReference type="NCBI Taxonomy" id="946122"/>
    <lineage>
        <taxon>Eukaryota</taxon>
        <taxon>Fungi</taxon>
        <taxon>Dikarya</taxon>
        <taxon>Basidiomycota</taxon>
        <taxon>Agaricomycotina</taxon>
        <taxon>Agaricomycetes</taxon>
        <taxon>Agaricomycetidae</taxon>
        <taxon>Agaricales</taxon>
        <taxon>Pluteineae</taxon>
        <taxon>Amanitaceae</taxon>
        <taxon>Amanita</taxon>
    </lineage>
</organism>
<reference evidence="1 2" key="1">
    <citation type="submission" date="2014-04" db="EMBL/GenBank/DDBJ databases">
        <title>Evolutionary Origins and Diversification of the Mycorrhizal Mutualists.</title>
        <authorList>
            <consortium name="DOE Joint Genome Institute"/>
            <consortium name="Mycorrhizal Genomics Consortium"/>
            <person name="Kohler A."/>
            <person name="Kuo A."/>
            <person name="Nagy L.G."/>
            <person name="Floudas D."/>
            <person name="Copeland A."/>
            <person name="Barry K.W."/>
            <person name="Cichocki N."/>
            <person name="Veneault-Fourrey C."/>
            <person name="LaButti K."/>
            <person name="Lindquist E.A."/>
            <person name="Lipzen A."/>
            <person name="Lundell T."/>
            <person name="Morin E."/>
            <person name="Murat C."/>
            <person name="Riley R."/>
            <person name="Ohm R."/>
            <person name="Sun H."/>
            <person name="Tunlid A."/>
            <person name="Henrissat B."/>
            <person name="Grigoriev I.V."/>
            <person name="Hibbett D.S."/>
            <person name="Martin F."/>
        </authorList>
    </citation>
    <scope>NUCLEOTIDE SEQUENCE [LARGE SCALE GENOMIC DNA]</scope>
    <source>
        <strain evidence="1 2">Koide BX008</strain>
    </source>
</reference>
<dbReference type="AlphaFoldDB" id="A0A0C2WVY7"/>
<evidence type="ECO:0000313" key="2">
    <source>
        <dbReference type="Proteomes" id="UP000054549"/>
    </source>
</evidence>
<sequence>MGLPCGESLCESLVFTYSPILLPLFTALGRDFFYAFSGSELEVHDAIMALEASAGPAANLIFVTR</sequence>
<protein>
    <submittedName>
        <fullName evidence="1">Uncharacterized protein</fullName>
    </submittedName>
</protein>
<dbReference type="Proteomes" id="UP000054549">
    <property type="component" value="Unassembled WGS sequence"/>
</dbReference>
<dbReference type="HOGENOM" id="CLU_2849233_0_0_1"/>
<dbReference type="EMBL" id="KN818290">
    <property type="protein sequence ID" value="KIL60966.1"/>
    <property type="molecule type" value="Genomic_DNA"/>
</dbReference>
<proteinExistence type="predicted"/>
<dbReference type="InParanoid" id="A0A0C2WVY7"/>
<accession>A0A0C2WVY7</accession>
<evidence type="ECO:0000313" key="1">
    <source>
        <dbReference type="EMBL" id="KIL60966.1"/>
    </source>
</evidence>
<keyword evidence="2" id="KW-1185">Reference proteome</keyword>
<name>A0A0C2WVY7_AMAMK</name>